<sequence length="8" mass="934">FEQNTAQP</sequence>
<accession>Q7M067</accession>
<proteinExistence type="evidence at protein level"/>
<dbReference type="PIR" id="S43971">
    <property type="entry name" value="S43971"/>
</dbReference>
<organism evidence="1">
    <name type="scientific">Mus musculus</name>
    <name type="common">Mouse</name>
    <dbReference type="NCBI Taxonomy" id="10090"/>
    <lineage>
        <taxon>Eukaryota</taxon>
        <taxon>Metazoa</taxon>
        <taxon>Chordata</taxon>
        <taxon>Craniata</taxon>
        <taxon>Vertebrata</taxon>
        <taxon>Euteleostomi</taxon>
        <taxon>Mammalia</taxon>
        <taxon>Eutheria</taxon>
        <taxon>Euarchontoglires</taxon>
        <taxon>Glires</taxon>
        <taxon>Rodentia</taxon>
        <taxon>Myomorpha</taxon>
        <taxon>Muroidea</taxon>
        <taxon>Muridae</taxon>
        <taxon>Murinae</taxon>
        <taxon>Mus</taxon>
        <taxon>Mus</taxon>
    </lineage>
</organism>
<name>Q7M067_MOUSE</name>
<reference evidence="1" key="1">
    <citation type="journal article" date="1994" name="Nature">
        <title>CTL induction by a tumour-associated antigen octapeptide derived from a murine lung carcinoma.</title>
        <authorList>
            <person name="Mandelboim O."/>
            <person name="Berke G."/>
            <person name="Fridkin M."/>
            <person name="Feldman M."/>
            <person name="Eisenstein M."/>
            <person name="Eisenbach L."/>
        </authorList>
    </citation>
    <scope>PROTEIN SEQUENCE</scope>
</reference>
<keyword id="KW-0903">Direct protein sequencing</keyword>
<protein>
    <submittedName>
        <fullName evidence="1">Tumor-associated antigen MUT1</fullName>
    </submittedName>
</protein>
<evidence type="ECO:0000313" key="1">
    <source>
        <dbReference type="PIR" id="S43971"/>
    </source>
</evidence>